<keyword evidence="3" id="KW-1185">Reference proteome</keyword>
<proteinExistence type="predicted"/>
<dbReference type="EnsemblMetazoa" id="GPAI021860-RA">
    <property type="protein sequence ID" value="GPAI021860-PA"/>
    <property type="gene ID" value="GPAI021860"/>
</dbReference>
<evidence type="ECO:0000313" key="2">
    <source>
        <dbReference type="EnsemblMetazoa" id="GPAI021860-PA"/>
    </source>
</evidence>
<reference evidence="3" key="1">
    <citation type="submission" date="2014-03" db="EMBL/GenBank/DDBJ databases">
        <authorList>
            <person name="Aksoy S."/>
            <person name="Warren W."/>
            <person name="Wilson R.K."/>
        </authorList>
    </citation>
    <scope>NUCLEOTIDE SEQUENCE [LARGE SCALE GENOMIC DNA]</scope>
    <source>
        <strain evidence="3">IAEA</strain>
    </source>
</reference>
<keyword evidence="1" id="KW-1133">Transmembrane helix</keyword>
<keyword evidence="1" id="KW-0812">Transmembrane</keyword>
<reference evidence="2" key="2">
    <citation type="submission" date="2020-05" db="UniProtKB">
        <authorList>
            <consortium name="EnsemblMetazoa"/>
        </authorList>
    </citation>
    <scope>IDENTIFICATION</scope>
    <source>
        <strain evidence="2">IAEA</strain>
    </source>
</reference>
<evidence type="ECO:0000256" key="1">
    <source>
        <dbReference type="SAM" id="Phobius"/>
    </source>
</evidence>
<dbReference type="VEuPathDB" id="VectorBase:GPAI021860"/>
<accession>A0A1A9ZQE0</accession>
<sequence length="103" mass="11494">MTSEEVSTNSLLIDEPVVNADSGILIGGNCSIKRRQILKVTPPTTVTNDERLQYRCNFVRVCSYGVNGNAVKLVLVGYCYYDSAHYLIVIIIMIIKRINGKKI</sequence>
<dbReference type="Proteomes" id="UP000092445">
    <property type="component" value="Unassembled WGS sequence"/>
</dbReference>
<dbReference type="AlphaFoldDB" id="A0A1A9ZQE0"/>
<evidence type="ECO:0000313" key="3">
    <source>
        <dbReference type="Proteomes" id="UP000092445"/>
    </source>
</evidence>
<keyword evidence="1" id="KW-0472">Membrane</keyword>
<organism evidence="2 3">
    <name type="scientific">Glossina pallidipes</name>
    <name type="common">Tsetse fly</name>
    <dbReference type="NCBI Taxonomy" id="7398"/>
    <lineage>
        <taxon>Eukaryota</taxon>
        <taxon>Metazoa</taxon>
        <taxon>Ecdysozoa</taxon>
        <taxon>Arthropoda</taxon>
        <taxon>Hexapoda</taxon>
        <taxon>Insecta</taxon>
        <taxon>Pterygota</taxon>
        <taxon>Neoptera</taxon>
        <taxon>Endopterygota</taxon>
        <taxon>Diptera</taxon>
        <taxon>Brachycera</taxon>
        <taxon>Muscomorpha</taxon>
        <taxon>Hippoboscoidea</taxon>
        <taxon>Glossinidae</taxon>
        <taxon>Glossina</taxon>
    </lineage>
</organism>
<protein>
    <submittedName>
        <fullName evidence="2">Uncharacterized protein</fullName>
    </submittedName>
</protein>
<name>A0A1A9ZQE0_GLOPL</name>
<feature type="transmembrane region" description="Helical" evidence="1">
    <location>
        <begin position="73"/>
        <end position="95"/>
    </location>
</feature>